<keyword evidence="3" id="KW-0121">Carboxypeptidase</keyword>
<dbReference type="GO" id="GO:0008270">
    <property type="term" value="F:zinc ion binding"/>
    <property type="evidence" value="ECO:0007669"/>
    <property type="project" value="InterPro"/>
</dbReference>
<keyword evidence="15" id="KW-1185">Reference proteome</keyword>
<keyword evidence="6 12" id="KW-0732">Signal</keyword>
<dbReference type="Pfam" id="PF00246">
    <property type="entry name" value="Peptidase_M14"/>
    <property type="match status" value="1"/>
</dbReference>
<evidence type="ECO:0000256" key="11">
    <source>
        <dbReference type="PROSITE-ProRule" id="PRU01379"/>
    </source>
</evidence>
<dbReference type="FunFam" id="3.40.630.10:FF:000001">
    <property type="entry name" value="Carboxypeptidase B"/>
    <property type="match status" value="1"/>
</dbReference>
<protein>
    <recommendedName>
        <fullName evidence="13">Peptidase M14 domain-containing protein</fullName>
    </recommendedName>
</protein>
<dbReference type="GO" id="GO:0006508">
    <property type="term" value="P:proteolysis"/>
    <property type="evidence" value="ECO:0007669"/>
    <property type="project" value="UniProtKB-KW"/>
</dbReference>
<reference evidence="14" key="1">
    <citation type="journal article" date="2022" name="bioRxiv">
        <title>Sequencing and chromosome-scale assembly of the giantPleurodeles waltlgenome.</title>
        <authorList>
            <person name="Brown T."/>
            <person name="Elewa A."/>
            <person name="Iarovenko S."/>
            <person name="Subramanian E."/>
            <person name="Araus A.J."/>
            <person name="Petzold A."/>
            <person name="Susuki M."/>
            <person name="Suzuki K.-i.T."/>
            <person name="Hayashi T."/>
            <person name="Toyoda A."/>
            <person name="Oliveira C."/>
            <person name="Osipova E."/>
            <person name="Leigh N.D."/>
            <person name="Simon A."/>
            <person name="Yun M.H."/>
        </authorList>
    </citation>
    <scope>NUCLEOTIDE SEQUENCE</scope>
    <source>
        <strain evidence="14">20211129_DDA</strain>
        <tissue evidence="14">Liver</tissue>
    </source>
</reference>
<evidence type="ECO:0000256" key="2">
    <source>
        <dbReference type="ARBA" id="ARBA00005988"/>
    </source>
</evidence>
<dbReference type="PANTHER" id="PTHR11705:SF65">
    <property type="entry name" value="MAST CELL CARBOXYPEPTIDASE A"/>
    <property type="match status" value="1"/>
</dbReference>
<dbReference type="InterPro" id="IPR036990">
    <property type="entry name" value="M14A-like_propep"/>
</dbReference>
<dbReference type="AlphaFoldDB" id="A0AAV7L9Z2"/>
<dbReference type="Proteomes" id="UP001066276">
    <property type="component" value="Chromosome 11"/>
</dbReference>
<proteinExistence type="inferred from homology"/>
<evidence type="ECO:0000256" key="10">
    <source>
        <dbReference type="ARBA" id="ARBA00023157"/>
    </source>
</evidence>
<keyword evidence="7" id="KW-0378">Hydrolase</keyword>
<dbReference type="Gene3D" id="3.40.630.10">
    <property type="entry name" value="Zn peptidases"/>
    <property type="match status" value="1"/>
</dbReference>
<dbReference type="InterPro" id="IPR000834">
    <property type="entry name" value="Peptidase_M14"/>
</dbReference>
<evidence type="ECO:0000256" key="8">
    <source>
        <dbReference type="ARBA" id="ARBA00022833"/>
    </source>
</evidence>
<evidence type="ECO:0000313" key="14">
    <source>
        <dbReference type="EMBL" id="KAJ1088347.1"/>
    </source>
</evidence>
<dbReference type="SMART" id="SM00631">
    <property type="entry name" value="Zn_pept"/>
    <property type="match status" value="1"/>
</dbReference>
<feature type="signal peptide" evidence="12">
    <location>
        <begin position="1"/>
        <end position="15"/>
    </location>
</feature>
<feature type="chain" id="PRO_5043967159" description="Peptidase M14 domain-containing protein" evidence="12">
    <location>
        <begin position="16"/>
        <end position="419"/>
    </location>
</feature>
<evidence type="ECO:0000256" key="9">
    <source>
        <dbReference type="ARBA" id="ARBA00023049"/>
    </source>
</evidence>
<comment type="caution">
    <text evidence="14">The sequence shown here is derived from an EMBL/GenBank/DDBJ whole genome shotgun (WGS) entry which is preliminary data.</text>
</comment>
<dbReference type="SUPFAM" id="SSF53187">
    <property type="entry name" value="Zn-dependent exopeptidases"/>
    <property type="match status" value="1"/>
</dbReference>
<keyword evidence="9" id="KW-0482">Metalloprotease</keyword>
<dbReference type="FunFam" id="3.30.70.340:FF:000002">
    <property type="entry name" value="Carboxypeptidase A"/>
    <property type="match status" value="1"/>
</dbReference>
<sequence>MARLVLLGLIPLALAFPPTRRYDGVKVFRVNLETDQQVEFLRNLTRFVRLDFWRPDSAHQIATKMNADFHVTADQSGPVQELLEKNHMQYKILFHDLQDGIAKQIPTKSSFKHGMHSYTKYNTWKTIAAWTKQIVKKNSKLVSRVKIGDTAEGRPMYLLKVGKQSSVKKAIFMDCGIHAREWIAPAFCQWFVKEATEKHGKDRTLTKLLNEMTFYVLPLLNIDGYVYTWTEDRLWRKNCAKNPGSDCLGTDLNRNFDAAWGSIDSSNETCSEVYCGSAPESEKETKAVSNFIRENIHSLKAYLSFHAYSEMLLYPYGYTFEPAPTHKELDAVAKAAVDALETVYGTYYTYGQSATTIYPTAGSSEDWAYDKGIKYAYTFELRDMGEYGFLLPEYLIKPTCQETMLAVKSIANHVLRTAA</sequence>
<evidence type="ECO:0000259" key="13">
    <source>
        <dbReference type="PROSITE" id="PS52035"/>
    </source>
</evidence>
<keyword evidence="8" id="KW-0862">Zinc</keyword>
<dbReference type="GO" id="GO:0004181">
    <property type="term" value="F:metallocarboxypeptidase activity"/>
    <property type="evidence" value="ECO:0007669"/>
    <property type="project" value="InterPro"/>
</dbReference>
<evidence type="ECO:0000256" key="6">
    <source>
        <dbReference type="ARBA" id="ARBA00022729"/>
    </source>
</evidence>
<name>A0AAV7L9Z2_PLEWA</name>
<dbReference type="InterPro" id="IPR057246">
    <property type="entry name" value="CARBOXYPEPT_ZN_1"/>
</dbReference>
<keyword evidence="4" id="KW-0645">Protease</keyword>
<dbReference type="Pfam" id="PF02244">
    <property type="entry name" value="Propep_M14"/>
    <property type="match status" value="1"/>
</dbReference>
<dbReference type="PRINTS" id="PR00765">
    <property type="entry name" value="CRBOXYPTASEA"/>
</dbReference>
<dbReference type="GO" id="GO:0005615">
    <property type="term" value="C:extracellular space"/>
    <property type="evidence" value="ECO:0007669"/>
    <property type="project" value="TreeGrafter"/>
</dbReference>
<evidence type="ECO:0000313" key="15">
    <source>
        <dbReference type="Proteomes" id="UP001066276"/>
    </source>
</evidence>
<comment type="cofactor">
    <cofactor evidence="1">
        <name>Zn(2+)</name>
        <dbReference type="ChEBI" id="CHEBI:29105"/>
    </cofactor>
</comment>
<dbReference type="SUPFAM" id="SSF54897">
    <property type="entry name" value="Protease propeptides/inhibitors"/>
    <property type="match status" value="1"/>
</dbReference>
<evidence type="ECO:0000256" key="3">
    <source>
        <dbReference type="ARBA" id="ARBA00022645"/>
    </source>
</evidence>
<dbReference type="InterPro" id="IPR057247">
    <property type="entry name" value="CARBOXYPEPT_ZN_2"/>
</dbReference>
<keyword evidence="5" id="KW-0479">Metal-binding</keyword>
<evidence type="ECO:0000256" key="1">
    <source>
        <dbReference type="ARBA" id="ARBA00001947"/>
    </source>
</evidence>
<evidence type="ECO:0000256" key="5">
    <source>
        <dbReference type="ARBA" id="ARBA00022723"/>
    </source>
</evidence>
<organism evidence="14 15">
    <name type="scientific">Pleurodeles waltl</name>
    <name type="common">Iberian ribbed newt</name>
    <dbReference type="NCBI Taxonomy" id="8319"/>
    <lineage>
        <taxon>Eukaryota</taxon>
        <taxon>Metazoa</taxon>
        <taxon>Chordata</taxon>
        <taxon>Craniata</taxon>
        <taxon>Vertebrata</taxon>
        <taxon>Euteleostomi</taxon>
        <taxon>Amphibia</taxon>
        <taxon>Batrachia</taxon>
        <taxon>Caudata</taxon>
        <taxon>Salamandroidea</taxon>
        <taxon>Salamandridae</taxon>
        <taxon>Pleurodelinae</taxon>
        <taxon>Pleurodeles</taxon>
    </lineage>
</organism>
<dbReference type="PROSITE" id="PS52035">
    <property type="entry name" value="PEPTIDASE_M14"/>
    <property type="match status" value="1"/>
</dbReference>
<dbReference type="PANTHER" id="PTHR11705">
    <property type="entry name" value="PROTEASE FAMILY M14 CARBOXYPEPTIDASE A,B"/>
    <property type="match status" value="1"/>
</dbReference>
<evidence type="ECO:0000256" key="12">
    <source>
        <dbReference type="SAM" id="SignalP"/>
    </source>
</evidence>
<evidence type="ECO:0000256" key="4">
    <source>
        <dbReference type="ARBA" id="ARBA00022670"/>
    </source>
</evidence>
<dbReference type="InterPro" id="IPR003146">
    <property type="entry name" value="M14A_act_pep"/>
</dbReference>
<evidence type="ECO:0000256" key="7">
    <source>
        <dbReference type="ARBA" id="ARBA00022801"/>
    </source>
</evidence>
<comment type="similarity">
    <text evidence="2 11">Belongs to the peptidase M14 family.</text>
</comment>
<dbReference type="EMBL" id="JANPWB010000015">
    <property type="protein sequence ID" value="KAJ1088347.1"/>
    <property type="molecule type" value="Genomic_DNA"/>
</dbReference>
<dbReference type="PROSITE" id="PS00132">
    <property type="entry name" value="CARBOXYPEPT_ZN_1"/>
    <property type="match status" value="1"/>
</dbReference>
<dbReference type="PROSITE" id="PS00133">
    <property type="entry name" value="CARBOXYPEPT_ZN_2"/>
    <property type="match status" value="1"/>
</dbReference>
<gene>
    <name evidence="14" type="ORF">NDU88_001504</name>
</gene>
<feature type="domain" description="Peptidase M14" evidence="13">
    <location>
        <begin position="120"/>
        <end position="414"/>
    </location>
</feature>
<keyword evidence="10" id="KW-1015">Disulfide bond</keyword>
<feature type="active site" description="Proton donor/acceptor" evidence="11">
    <location>
        <position position="380"/>
    </location>
</feature>
<accession>A0AAV7L9Z2</accession>
<dbReference type="Gene3D" id="3.30.70.340">
    <property type="entry name" value="Metallocarboxypeptidase-like"/>
    <property type="match status" value="1"/>
</dbReference>